<evidence type="ECO:0000256" key="2">
    <source>
        <dbReference type="ARBA" id="ARBA00005300"/>
    </source>
</evidence>
<keyword evidence="7" id="KW-0378">Hydrolase</keyword>
<dbReference type="Proteomes" id="UP000245942">
    <property type="component" value="Unassembled WGS sequence"/>
</dbReference>
<dbReference type="InterPro" id="IPR012337">
    <property type="entry name" value="RNaseH-like_sf"/>
</dbReference>
<evidence type="ECO:0000256" key="7">
    <source>
        <dbReference type="ARBA" id="ARBA00022801"/>
    </source>
</evidence>
<comment type="similarity">
    <text evidence="2">Belongs to the RNase H family.</text>
</comment>
<accession>A0A316U481</accession>
<dbReference type="InterPro" id="IPR036397">
    <property type="entry name" value="RNaseH_sf"/>
</dbReference>
<keyword evidence="10" id="KW-1185">Reference proteome</keyword>
<evidence type="ECO:0000256" key="6">
    <source>
        <dbReference type="ARBA" id="ARBA00022759"/>
    </source>
</evidence>
<evidence type="ECO:0000256" key="3">
    <source>
        <dbReference type="ARBA" id="ARBA00012180"/>
    </source>
</evidence>
<dbReference type="GO" id="GO:0046872">
    <property type="term" value="F:metal ion binding"/>
    <property type="evidence" value="ECO:0007669"/>
    <property type="project" value="UniProtKB-KW"/>
</dbReference>
<dbReference type="GO" id="GO:0004523">
    <property type="term" value="F:RNA-DNA hybrid ribonuclease activity"/>
    <property type="evidence" value="ECO:0007669"/>
    <property type="project" value="UniProtKB-EC"/>
</dbReference>
<sequence length="174" mass="19487">MSCPCYDGPEWHVLNLRFENCVCEKINVYCDGAASKNGYDGAVAGWGVWFKHSAKRHRNASGPVSGKQTSQRAELMAVLEAIKRAPYPGQLIIHTDSQYAINCLTDWRDRWEKNNYITSKGKPAENRDLIDAVMEVRRERDTKVVLKHVSGHSGDPDNDAADELAKGATKGYYI</sequence>
<evidence type="ECO:0000256" key="5">
    <source>
        <dbReference type="ARBA" id="ARBA00022723"/>
    </source>
</evidence>
<dbReference type="RefSeq" id="XP_025346778.1">
    <property type="nucleotide sequence ID" value="XM_025490738.1"/>
</dbReference>
<dbReference type="InterPro" id="IPR050092">
    <property type="entry name" value="RNase_H"/>
</dbReference>
<evidence type="ECO:0000259" key="8">
    <source>
        <dbReference type="PROSITE" id="PS50879"/>
    </source>
</evidence>
<dbReference type="PANTHER" id="PTHR10642">
    <property type="entry name" value="RIBONUCLEASE H1"/>
    <property type="match status" value="1"/>
</dbReference>
<dbReference type="InterPro" id="IPR002156">
    <property type="entry name" value="RNaseH_domain"/>
</dbReference>
<dbReference type="CDD" id="cd09280">
    <property type="entry name" value="RNase_HI_eukaryote_like"/>
    <property type="match status" value="1"/>
</dbReference>
<dbReference type="EMBL" id="KZ819330">
    <property type="protein sequence ID" value="PWN19618.1"/>
    <property type="molecule type" value="Genomic_DNA"/>
</dbReference>
<feature type="domain" description="RNase H type-1" evidence="8">
    <location>
        <begin position="22"/>
        <end position="170"/>
    </location>
</feature>
<dbReference type="STRING" id="1684307.A0A316U481"/>
<dbReference type="PROSITE" id="PS50879">
    <property type="entry name" value="RNASE_H_1"/>
    <property type="match status" value="1"/>
</dbReference>
<evidence type="ECO:0000313" key="9">
    <source>
        <dbReference type="EMBL" id="PWN19618.1"/>
    </source>
</evidence>
<proteinExistence type="inferred from homology"/>
<evidence type="ECO:0000256" key="4">
    <source>
        <dbReference type="ARBA" id="ARBA00022722"/>
    </source>
</evidence>
<dbReference type="Pfam" id="PF00075">
    <property type="entry name" value="RNase_H"/>
    <property type="match status" value="1"/>
</dbReference>
<comment type="catalytic activity">
    <reaction evidence="1">
        <text>Endonucleolytic cleavage to 5'-phosphomonoester.</text>
        <dbReference type="EC" id="3.1.26.4"/>
    </reaction>
</comment>
<dbReference type="Gene3D" id="3.30.420.10">
    <property type="entry name" value="Ribonuclease H-like superfamily/Ribonuclease H"/>
    <property type="match status" value="1"/>
</dbReference>
<reference evidence="9 10" key="1">
    <citation type="journal article" date="2018" name="Mol. Biol. Evol.">
        <title>Broad Genomic Sampling Reveals a Smut Pathogenic Ancestry of the Fungal Clade Ustilaginomycotina.</title>
        <authorList>
            <person name="Kijpornyongpan T."/>
            <person name="Mondo S.J."/>
            <person name="Barry K."/>
            <person name="Sandor L."/>
            <person name="Lee J."/>
            <person name="Lipzen A."/>
            <person name="Pangilinan J."/>
            <person name="LaButti K."/>
            <person name="Hainaut M."/>
            <person name="Henrissat B."/>
            <person name="Grigoriev I.V."/>
            <person name="Spatafora J.W."/>
            <person name="Aime M.C."/>
        </authorList>
    </citation>
    <scope>NUCLEOTIDE SEQUENCE [LARGE SCALE GENOMIC DNA]</scope>
    <source>
        <strain evidence="9 10">MCA 4718</strain>
    </source>
</reference>
<gene>
    <name evidence="9" type="ORF">BCV69DRAFT_26359</name>
</gene>
<dbReference type="GO" id="GO:0043137">
    <property type="term" value="P:DNA replication, removal of RNA primer"/>
    <property type="evidence" value="ECO:0007669"/>
    <property type="project" value="TreeGrafter"/>
</dbReference>
<dbReference type="PANTHER" id="PTHR10642:SF26">
    <property type="entry name" value="RIBONUCLEASE H1"/>
    <property type="match status" value="1"/>
</dbReference>
<dbReference type="GO" id="GO:0003676">
    <property type="term" value="F:nucleic acid binding"/>
    <property type="evidence" value="ECO:0007669"/>
    <property type="project" value="InterPro"/>
</dbReference>
<dbReference type="AlphaFoldDB" id="A0A316U481"/>
<dbReference type="GeneID" id="37012472"/>
<dbReference type="OrthoDB" id="245563at2759"/>
<organism evidence="9 10">
    <name type="scientific">Pseudomicrostroma glucosiphilum</name>
    <dbReference type="NCBI Taxonomy" id="1684307"/>
    <lineage>
        <taxon>Eukaryota</taxon>
        <taxon>Fungi</taxon>
        <taxon>Dikarya</taxon>
        <taxon>Basidiomycota</taxon>
        <taxon>Ustilaginomycotina</taxon>
        <taxon>Exobasidiomycetes</taxon>
        <taxon>Microstromatales</taxon>
        <taxon>Microstromatales incertae sedis</taxon>
        <taxon>Pseudomicrostroma</taxon>
    </lineage>
</organism>
<name>A0A316U481_9BASI</name>
<keyword evidence="5" id="KW-0479">Metal-binding</keyword>
<evidence type="ECO:0000256" key="1">
    <source>
        <dbReference type="ARBA" id="ARBA00000077"/>
    </source>
</evidence>
<dbReference type="SUPFAM" id="SSF53098">
    <property type="entry name" value="Ribonuclease H-like"/>
    <property type="match status" value="1"/>
</dbReference>
<evidence type="ECO:0000313" key="10">
    <source>
        <dbReference type="Proteomes" id="UP000245942"/>
    </source>
</evidence>
<protein>
    <recommendedName>
        <fullName evidence="3">ribonuclease H</fullName>
        <ecNumber evidence="3">3.1.26.4</ecNumber>
    </recommendedName>
</protein>
<keyword evidence="4" id="KW-0540">Nuclease</keyword>
<keyword evidence="6" id="KW-0255">Endonuclease</keyword>
<dbReference type="EC" id="3.1.26.4" evidence="3"/>